<sequence length="42" mass="5274">MLILDFLGCLYAHHQESFEDRPYWKEWTFKEKLKNLDNTFCY</sequence>
<protein>
    <submittedName>
        <fullName evidence="1">Uncharacterized protein</fullName>
    </submittedName>
</protein>
<proteinExistence type="predicted"/>
<comment type="caution">
    <text evidence="1">The sequence shown here is derived from an EMBL/GenBank/DDBJ whole genome shotgun (WGS) entry which is preliminary data.</text>
</comment>
<evidence type="ECO:0000313" key="1">
    <source>
        <dbReference type="EMBL" id="ERI09350.1"/>
    </source>
</evidence>
<accession>U1X310</accession>
<dbReference type="Proteomes" id="UP000016511">
    <property type="component" value="Unassembled WGS sequence"/>
</dbReference>
<reference evidence="1 2" key="1">
    <citation type="submission" date="2013-08" db="EMBL/GenBank/DDBJ databases">
        <authorList>
            <person name="Weinstock G."/>
            <person name="Sodergren E."/>
            <person name="Wylie T."/>
            <person name="Fulton L."/>
            <person name="Fulton R."/>
            <person name="Fronick C."/>
            <person name="O'Laughlin M."/>
            <person name="Godfrey J."/>
            <person name="Miner T."/>
            <person name="Herter B."/>
            <person name="Appelbaum E."/>
            <person name="Cordes M."/>
            <person name="Lek S."/>
            <person name="Wollam A."/>
            <person name="Pepin K.H."/>
            <person name="Palsikar V.B."/>
            <person name="Mitreva M."/>
            <person name="Wilson R.K."/>
        </authorList>
    </citation>
    <scope>NUCLEOTIDE SEQUENCE [LARGE SCALE GENOMIC DNA]</scope>
    <source>
        <strain evidence="1 2">ATCC 12856</strain>
    </source>
</reference>
<keyword evidence="2" id="KW-1185">Reference proteome</keyword>
<gene>
    <name evidence="1" type="ORF">HMPREF0083_02629</name>
</gene>
<organism evidence="1 2">
    <name type="scientific">Aneurinibacillus aneurinilyticus ATCC 12856</name>
    <dbReference type="NCBI Taxonomy" id="649747"/>
    <lineage>
        <taxon>Bacteria</taxon>
        <taxon>Bacillati</taxon>
        <taxon>Bacillota</taxon>
        <taxon>Bacilli</taxon>
        <taxon>Bacillales</taxon>
        <taxon>Paenibacillaceae</taxon>
        <taxon>Aneurinibacillus group</taxon>
        <taxon>Aneurinibacillus</taxon>
    </lineage>
</organism>
<dbReference type="STRING" id="649747.HMPREF0083_02629"/>
<name>U1X310_ANEAE</name>
<dbReference type="PATRIC" id="fig|649747.3.peg.2376"/>
<dbReference type="HOGENOM" id="CLU_3246443_0_0_9"/>
<dbReference type="EMBL" id="AWSJ01000160">
    <property type="protein sequence ID" value="ERI09350.1"/>
    <property type="molecule type" value="Genomic_DNA"/>
</dbReference>
<dbReference type="AlphaFoldDB" id="U1X310"/>
<evidence type="ECO:0000313" key="2">
    <source>
        <dbReference type="Proteomes" id="UP000016511"/>
    </source>
</evidence>